<feature type="domain" description="Jacalin-type lectin" evidence="1">
    <location>
        <begin position="10"/>
        <end position="170"/>
    </location>
</feature>
<comment type="caution">
    <text evidence="2">The sequence shown here is derived from an EMBL/GenBank/DDBJ whole genome shotgun (WGS) entry which is preliminary data.</text>
</comment>
<dbReference type="Proteomes" id="UP001063166">
    <property type="component" value="Unassembled WGS sequence"/>
</dbReference>
<accession>A0A9P3PY00</accession>
<keyword evidence="3" id="KW-1185">Reference proteome</keyword>
<dbReference type="InterPro" id="IPR001229">
    <property type="entry name" value="Jacalin-like_lectin_dom"/>
</dbReference>
<evidence type="ECO:0000313" key="3">
    <source>
        <dbReference type="Proteomes" id="UP001063166"/>
    </source>
</evidence>
<dbReference type="OrthoDB" id="2951854at2759"/>
<dbReference type="InterPro" id="IPR036404">
    <property type="entry name" value="Jacalin-like_lectin_dom_sf"/>
</dbReference>
<proteinExistence type="predicted"/>
<dbReference type="Pfam" id="PF01419">
    <property type="entry name" value="Jacalin"/>
    <property type="match status" value="1"/>
</dbReference>
<protein>
    <recommendedName>
        <fullName evidence="1">Jacalin-type lectin domain-containing protein</fullName>
    </recommendedName>
</protein>
<dbReference type="EMBL" id="BRPK01000020">
    <property type="protein sequence ID" value="GLB45120.1"/>
    <property type="molecule type" value="Genomic_DNA"/>
</dbReference>
<gene>
    <name evidence="2" type="ORF">LshimejAT787_2000250</name>
</gene>
<dbReference type="AlphaFoldDB" id="A0A9P3PY00"/>
<dbReference type="SUPFAM" id="SSF51101">
    <property type="entry name" value="Mannose-binding lectins"/>
    <property type="match status" value="1"/>
</dbReference>
<dbReference type="Gene3D" id="2.100.10.30">
    <property type="entry name" value="Jacalin-like lectin domain"/>
    <property type="match status" value="1"/>
</dbReference>
<reference evidence="2" key="1">
    <citation type="submission" date="2022-07" db="EMBL/GenBank/DDBJ databases">
        <title>The genome of Lyophyllum shimeji provides insight into the initial evolution of ectomycorrhizal fungal genome.</title>
        <authorList>
            <person name="Kobayashi Y."/>
            <person name="Shibata T."/>
            <person name="Hirakawa H."/>
            <person name="Shigenobu S."/>
            <person name="Nishiyama T."/>
            <person name="Yamada A."/>
            <person name="Hasebe M."/>
            <person name="Kawaguchi M."/>
        </authorList>
    </citation>
    <scope>NUCLEOTIDE SEQUENCE</scope>
    <source>
        <strain evidence="2">AT787</strain>
    </source>
</reference>
<sequence>MLSALVTSKAVGYSTGQNKFDDLVEVGKWPTYQFIQKLVKIRVWVGADKINCLEATYRLSSDTTDTPKQHGQPVGRVFTVDLTIPNGKSKNAEDQYFVGMFGSVANKEDAPVLKRLGFLVYDRATGIISPFGPYPTSEASGVKGFTSLGAIIGFSGSLGANQALETLGIYKHKPGAKVFGVTKL</sequence>
<organism evidence="2 3">
    <name type="scientific">Lyophyllum shimeji</name>
    <name type="common">Hon-shimeji</name>
    <name type="synonym">Tricholoma shimeji</name>
    <dbReference type="NCBI Taxonomy" id="47721"/>
    <lineage>
        <taxon>Eukaryota</taxon>
        <taxon>Fungi</taxon>
        <taxon>Dikarya</taxon>
        <taxon>Basidiomycota</taxon>
        <taxon>Agaricomycotina</taxon>
        <taxon>Agaricomycetes</taxon>
        <taxon>Agaricomycetidae</taxon>
        <taxon>Agaricales</taxon>
        <taxon>Tricholomatineae</taxon>
        <taxon>Lyophyllaceae</taxon>
        <taxon>Lyophyllum</taxon>
    </lineage>
</organism>
<evidence type="ECO:0000313" key="2">
    <source>
        <dbReference type="EMBL" id="GLB45120.1"/>
    </source>
</evidence>
<evidence type="ECO:0000259" key="1">
    <source>
        <dbReference type="Pfam" id="PF01419"/>
    </source>
</evidence>
<name>A0A9P3PY00_LYOSH</name>